<proteinExistence type="predicted"/>
<dbReference type="AlphaFoldDB" id="A0A9P6EZ23"/>
<sequence>MPQPLCADYYNCSLPKGKRTAKHKRLYHDPQPIEIKTTYGSHAKILVYRDPKRAMYFPCPHKECDHASTLRTTPAKHHGRCPLFKRDQLAQRKQTATATAGTATPALTRCSSSLSSVSTLSSAPSCLPQGSDSDDVTPLSSSHELNTNDVVTPPSGATRQLESNDSRSPPPSPEPFTCASAAGLHQLLLSLTFLAQTIDRLDGRVGAQEELTKRMTASRSDAARITKLEECMERISDQGNWLMAEVHNQKKCAETFKRSVGSDMATVENHMETVKEHLFDLVPENHKLKKQVKELQESVAQLRATLRDIVGFD</sequence>
<evidence type="ECO:0000313" key="3">
    <source>
        <dbReference type="Proteomes" id="UP000723463"/>
    </source>
</evidence>
<name>A0A9P6EZ23_9FUNG</name>
<keyword evidence="3" id="KW-1185">Reference proteome</keyword>
<evidence type="ECO:0000256" key="1">
    <source>
        <dbReference type="SAM" id="MobiDB-lite"/>
    </source>
</evidence>
<reference evidence="2" key="1">
    <citation type="journal article" date="2020" name="Fungal Divers.">
        <title>Resolving the Mortierellaceae phylogeny through synthesis of multi-gene phylogenetics and phylogenomics.</title>
        <authorList>
            <person name="Vandepol N."/>
            <person name="Liber J."/>
            <person name="Desiro A."/>
            <person name="Na H."/>
            <person name="Kennedy M."/>
            <person name="Barry K."/>
            <person name="Grigoriev I.V."/>
            <person name="Miller A.N."/>
            <person name="O'Donnell K."/>
            <person name="Stajich J.E."/>
            <person name="Bonito G."/>
        </authorList>
    </citation>
    <scope>NUCLEOTIDE SEQUENCE</scope>
    <source>
        <strain evidence="2">NRRL 2591</strain>
    </source>
</reference>
<dbReference type="Proteomes" id="UP000723463">
    <property type="component" value="Unassembled WGS sequence"/>
</dbReference>
<feature type="region of interest" description="Disordered" evidence="1">
    <location>
        <begin position="121"/>
        <end position="176"/>
    </location>
</feature>
<comment type="caution">
    <text evidence="2">The sequence shown here is derived from an EMBL/GenBank/DDBJ whole genome shotgun (WGS) entry which is preliminary data.</text>
</comment>
<protein>
    <submittedName>
        <fullName evidence="2">Uncharacterized protein</fullName>
    </submittedName>
</protein>
<evidence type="ECO:0000313" key="2">
    <source>
        <dbReference type="EMBL" id="KAF9538158.1"/>
    </source>
</evidence>
<accession>A0A9P6EZ23</accession>
<gene>
    <name evidence="2" type="ORF">EC957_007128</name>
</gene>
<dbReference type="EMBL" id="JAAAXW010000329">
    <property type="protein sequence ID" value="KAF9538158.1"/>
    <property type="molecule type" value="Genomic_DNA"/>
</dbReference>
<organism evidence="2 3">
    <name type="scientific">Mortierella hygrophila</name>
    <dbReference type="NCBI Taxonomy" id="979708"/>
    <lineage>
        <taxon>Eukaryota</taxon>
        <taxon>Fungi</taxon>
        <taxon>Fungi incertae sedis</taxon>
        <taxon>Mucoromycota</taxon>
        <taxon>Mortierellomycotina</taxon>
        <taxon>Mortierellomycetes</taxon>
        <taxon>Mortierellales</taxon>
        <taxon>Mortierellaceae</taxon>
        <taxon>Mortierella</taxon>
    </lineage>
</organism>
<feature type="compositionally biased region" description="Polar residues" evidence="1">
    <location>
        <begin position="138"/>
        <end position="167"/>
    </location>
</feature>